<reference evidence="2" key="1">
    <citation type="submission" date="2020-02" db="EMBL/GenBank/DDBJ databases">
        <authorList>
            <person name="Meier V. D."/>
        </authorList>
    </citation>
    <scope>NUCLEOTIDE SEQUENCE</scope>
    <source>
        <strain evidence="2">AVDCRST_MAG78</strain>
    </source>
</reference>
<gene>
    <name evidence="2" type="ORF">AVDCRST_MAG78-1956</name>
</gene>
<evidence type="ECO:0000256" key="1">
    <source>
        <dbReference type="SAM" id="MobiDB-lite"/>
    </source>
</evidence>
<feature type="compositionally biased region" description="Low complexity" evidence="1">
    <location>
        <begin position="176"/>
        <end position="186"/>
    </location>
</feature>
<dbReference type="AlphaFoldDB" id="A0A6J4Q529"/>
<feature type="region of interest" description="Disordered" evidence="1">
    <location>
        <begin position="170"/>
        <end position="189"/>
    </location>
</feature>
<evidence type="ECO:0000313" key="2">
    <source>
        <dbReference type="EMBL" id="CAA9434875.1"/>
    </source>
</evidence>
<evidence type="ECO:0008006" key="3">
    <source>
        <dbReference type="Google" id="ProtNLM"/>
    </source>
</evidence>
<sequence>MEEPERRGANEDAEGRPEGQEGQEGQDERERTDGSLDDVPTVDEEHTGETASGEDLLEDGEGADAEVAEREDLRRRLEAKDRHIKELYDELAAVRLAADEAGAKAEAGELRVRDLEEERERFRERLREFEDEERRRRRWRDGQDRRVARLEREIERREESIRNLEDLLEERENEGAAQSQEAQSAAARKDAALEDALRRVEGLERDLEEREEVAAGLRALIERMRAEMDREYELRRRTAEPANRLRAGIDLFNGSEQIQEIGSISRSLGQPEVHVALEAEGAEPPVVLTFTWGDVTWRTYAANPGLAVEEPRVYQTGAGEDLSGVYREPSNAHVGPGGRVVLGL</sequence>
<feature type="region of interest" description="Disordered" evidence="1">
    <location>
        <begin position="1"/>
        <end position="72"/>
    </location>
</feature>
<dbReference type="EMBL" id="CADCVB010000131">
    <property type="protein sequence ID" value="CAA9434875.1"/>
    <property type="molecule type" value="Genomic_DNA"/>
</dbReference>
<feature type="compositionally biased region" description="Basic and acidic residues" evidence="1">
    <location>
        <begin position="1"/>
        <end position="19"/>
    </location>
</feature>
<accession>A0A6J4Q529</accession>
<organism evidence="2">
    <name type="scientific">uncultured Rubrobacteraceae bacterium</name>
    <dbReference type="NCBI Taxonomy" id="349277"/>
    <lineage>
        <taxon>Bacteria</taxon>
        <taxon>Bacillati</taxon>
        <taxon>Actinomycetota</taxon>
        <taxon>Rubrobacteria</taxon>
        <taxon>Rubrobacterales</taxon>
        <taxon>Rubrobacteraceae</taxon>
        <taxon>environmental samples</taxon>
    </lineage>
</organism>
<name>A0A6J4Q529_9ACTN</name>
<feature type="compositionally biased region" description="Acidic residues" evidence="1">
    <location>
        <begin position="55"/>
        <end position="66"/>
    </location>
</feature>
<proteinExistence type="predicted"/>
<protein>
    <recommendedName>
        <fullName evidence="3">Trichohyalin</fullName>
    </recommendedName>
</protein>